<dbReference type="EMBL" id="VYZN01000041">
    <property type="protein sequence ID" value="KAE9531668.1"/>
    <property type="molecule type" value="Genomic_DNA"/>
</dbReference>
<protein>
    <submittedName>
        <fullName evidence="1">Uncharacterized protein</fullName>
    </submittedName>
</protein>
<comment type="caution">
    <text evidence="1">The sequence shown here is derived from an EMBL/GenBank/DDBJ whole genome shotgun (WGS) entry which is preliminary data.</text>
</comment>
<evidence type="ECO:0000313" key="1">
    <source>
        <dbReference type="EMBL" id="KAE9531668.1"/>
    </source>
</evidence>
<feature type="non-terminal residue" evidence="1">
    <location>
        <position position="206"/>
    </location>
</feature>
<dbReference type="AlphaFoldDB" id="A0A6G0TF74"/>
<organism evidence="1 2">
    <name type="scientific">Aphis glycines</name>
    <name type="common">Soybean aphid</name>
    <dbReference type="NCBI Taxonomy" id="307491"/>
    <lineage>
        <taxon>Eukaryota</taxon>
        <taxon>Metazoa</taxon>
        <taxon>Ecdysozoa</taxon>
        <taxon>Arthropoda</taxon>
        <taxon>Hexapoda</taxon>
        <taxon>Insecta</taxon>
        <taxon>Pterygota</taxon>
        <taxon>Neoptera</taxon>
        <taxon>Paraneoptera</taxon>
        <taxon>Hemiptera</taxon>
        <taxon>Sternorrhyncha</taxon>
        <taxon>Aphidomorpha</taxon>
        <taxon>Aphidoidea</taxon>
        <taxon>Aphididae</taxon>
        <taxon>Aphidini</taxon>
        <taxon>Aphis</taxon>
        <taxon>Aphis</taxon>
    </lineage>
</organism>
<sequence length="206" mass="24067">MQLPIISKDSKTLFKEVQLKNYISLSIRHFLDSRDDVPWGHKIFKKLSKTLTINYQWRKKGGGLRVRTLPLACIIDLEHAIKRCNCTGIRSLKIQQNQDAASSSTSSECCLWNNGRRALNDIRLQKLIIVWPIISITLTFKMSCKCFNVMTKYFLSVVNKHKHVLILKDFKIDVLKVCVSIFKINYYCVFQNFNIFKECKQRECVL</sequence>
<proteinExistence type="predicted"/>
<gene>
    <name evidence="1" type="ORF">AGLY_010874</name>
</gene>
<evidence type="ECO:0000313" key="2">
    <source>
        <dbReference type="Proteomes" id="UP000475862"/>
    </source>
</evidence>
<accession>A0A6G0TF74</accession>
<dbReference type="Proteomes" id="UP000475862">
    <property type="component" value="Unassembled WGS sequence"/>
</dbReference>
<reference evidence="1 2" key="1">
    <citation type="submission" date="2019-08" db="EMBL/GenBank/DDBJ databases">
        <title>The genome of the soybean aphid Biotype 1, its phylome, world population structure and adaptation to the North American continent.</title>
        <authorList>
            <person name="Giordano R."/>
            <person name="Donthu R.K."/>
            <person name="Hernandez A.G."/>
            <person name="Wright C.L."/>
            <person name="Zimin A.V."/>
        </authorList>
    </citation>
    <scope>NUCLEOTIDE SEQUENCE [LARGE SCALE GENOMIC DNA]</scope>
    <source>
        <tissue evidence="1">Whole aphids</tissue>
    </source>
</reference>
<keyword evidence="2" id="KW-1185">Reference proteome</keyword>
<name>A0A6G0TF74_APHGL</name>